<evidence type="ECO:0000313" key="4">
    <source>
        <dbReference type="EMBL" id="CAF3641325.1"/>
    </source>
</evidence>
<dbReference type="EMBL" id="CAJNOQ010000946">
    <property type="protein sequence ID" value="CAF0853597.1"/>
    <property type="molecule type" value="Genomic_DNA"/>
</dbReference>
<feature type="coiled-coil region" evidence="1">
    <location>
        <begin position="478"/>
        <end position="544"/>
    </location>
</feature>
<feature type="coiled-coil region" evidence="1">
    <location>
        <begin position="297"/>
        <end position="362"/>
    </location>
</feature>
<evidence type="ECO:0000256" key="1">
    <source>
        <dbReference type="SAM" id="Coils"/>
    </source>
</evidence>
<accession>A0A813WDA2</accession>
<feature type="coiled-coil region" evidence="1">
    <location>
        <begin position="394"/>
        <end position="443"/>
    </location>
</feature>
<evidence type="ECO:0000313" key="3">
    <source>
        <dbReference type="EMBL" id="CAF0853597.1"/>
    </source>
</evidence>
<dbReference type="EMBL" id="CAJOBC010000946">
    <property type="protein sequence ID" value="CAF3641325.1"/>
    <property type="molecule type" value="Genomic_DNA"/>
</dbReference>
<proteinExistence type="predicted"/>
<dbReference type="OrthoDB" id="10016287at2759"/>
<feature type="region of interest" description="Disordered" evidence="2">
    <location>
        <begin position="54"/>
        <end position="75"/>
    </location>
</feature>
<feature type="coiled-coil region" evidence="1">
    <location>
        <begin position="863"/>
        <end position="908"/>
    </location>
</feature>
<gene>
    <name evidence="3" type="ORF">GPM918_LOCUS6206</name>
    <name evidence="4" type="ORF">SRO942_LOCUS6206</name>
</gene>
<keyword evidence="5" id="KW-1185">Reference proteome</keyword>
<sequence>MENNNCGASLILNPEIASALNDNEEHELSTCNEEFENQEEIQKILCNAFDDDDQEFQDDQDSVSDISNSDEKDHLSSNQRDVFNQYNQLAFSTPATINPPNLTTPDSRERYSNGVDCIIMNTVLNNLKNKCVVGSFGNRMQYNSEGAEEQQPLLDPYFNDESRWQLLNIKYNQLSDENMTIRNRIFFLENELERSEYLKLQLQNKLTSAESLIESLHKKIHELKQLDILGCQQESFDQTITEMNAKHEHEIMRLKEKLETFEIMLNEKDRKIDDFVLKLELANKTNETTLLERTDIINNLAQQLTSCQERYNDLMNENNKQIHLREQLQQLNSEKNKAEQLCNTLQIEIQQLKEKLQANEDLFKIKNFTHVVDYSNTASSIPVSVANDDHSFNSNNMLVENEKLRQRIDELLLNKEHLIKINDKNYEKHIEELNNEYQERLKEKDCLYHAQKLQSIHELTEKYENEKFLRNIEHEKLINKLNDELSDVCDKKQKHSEELKQQINKLTNQRDDYEVKLNLVLMENKLLKEENSELVNELKEQQDKLTITHQKKRCVESQTDIDQVVYVELLELRNKNDHLLSEIQQVEIRYKERLEENRFSIERSDNVIVNQQREIDQLKQQLEQLGQEKQDLVVKQQRVVDIQMETVESDKVRLLQCENDELLNKLVSTESKIRQLINESNDYKLKLNSKQMEINSLKFDLENFKHDETILKDQQQEKNELEPIIKQRDQYYAELCKMRDDGNVLKQQMIESFQLKVNSLKQFATKKEYEYKQKLDLMENEYMNQYEQMLSTTKQSIQTIMDLKQVEFTKEKTQLIDEYEMKITALQRQLSSDEQKRESIVRNLIQGKEHEWEQKFILSDNEKKVYEKKIAELNRIIKQLKRQLEKSEQEHQRSLEAEQSNHEKLRETIISTLNKQHEMKLAEQKFEFERLLTHPANKLHFTSLLDETKQKKNHEIHILYDQISKQNEQQIILIDEHQKQIEQLKCNYEKHYSYLLNDWKSYNDELRIDNEKLKQKLQEHEQTIISLKYEITNLKLQDLQQFNDLSNPKLLNQSKNSYCNKL</sequence>
<dbReference type="AlphaFoldDB" id="A0A813WDA2"/>
<dbReference type="Proteomes" id="UP000681722">
    <property type="component" value="Unassembled WGS sequence"/>
</dbReference>
<protein>
    <submittedName>
        <fullName evidence="3">Uncharacterized protein</fullName>
    </submittedName>
</protein>
<name>A0A813WDA2_9BILA</name>
<feature type="coiled-coil region" evidence="1">
    <location>
        <begin position="171"/>
        <end position="271"/>
    </location>
</feature>
<evidence type="ECO:0000313" key="5">
    <source>
        <dbReference type="Proteomes" id="UP000663829"/>
    </source>
</evidence>
<keyword evidence="1" id="KW-0175">Coiled coil</keyword>
<evidence type="ECO:0000256" key="2">
    <source>
        <dbReference type="SAM" id="MobiDB-lite"/>
    </source>
</evidence>
<feature type="coiled-coil region" evidence="1">
    <location>
        <begin position="569"/>
        <end position="693"/>
    </location>
</feature>
<reference evidence="3" key="1">
    <citation type="submission" date="2021-02" db="EMBL/GenBank/DDBJ databases">
        <authorList>
            <person name="Nowell W R."/>
        </authorList>
    </citation>
    <scope>NUCLEOTIDE SEQUENCE</scope>
</reference>
<feature type="coiled-coil region" evidence="1">
    <location>
        <begin position="967"/>
        <end position="1037"/>
    </location>
</feature>
<feature type="coiled-coil region" evidence="1">
    <location>
        <begin position="809"/>
        <end position="836"/>
    </location>
</feature>
<dbReference type="Proteomes" id="UP000663829">
    <property type="component" value="Unassembled WGS sequence"/>
</dbReference>
<organism evidence="3 5">
    <name type="scientific">Didymodactylos carnosus</name>
    <dbReference type="NCBI Taxonomy" id="1234261"/>
    <lineage>
        <taxon>Eukaryota</taxon>
        <taxon>Metazoa</taxon>
        <taxon>Spiralia</taxon>
        <taxon>Gnathifera</taxon>
        <taxon>Rotifera</taxon>
        <taxon>Eurotatoria</taxon>
        <taxon>Bdelloidea</taxon>
        <taxon>Philodinida</taxon>
        <taxon>Philodinidae</taxon>
        <taxon>Didymodactylos</taxon>
    </lineage>
</organism>
<comment type="caution">
    <text evidence="3">The sequence shown here is derived from an EMBL/GenBank/DDBJ whole genome shotgun (WGS) entry which is preliminary data.</text>
</comment>